<dbReference type="AlphaFoldDB" id="A0A1G7MK69"/>
<evidence type="ECO:0000313" key="3">
    <source>
        <dbReference type="Proteomes" id="UP000199045"/>
    </source>
</evidence>
<feature type="chain" id="PRO_5011455236" description="Outer membrane protein beta-barrel domain-containing protein" evidence="1">
    <location>
        <begin position="21"/>
        <end position="516"/>
    </location>
</feature>
<accession>A0A1G7MK69</accession>
<feature type="signal peptide" evidence="1">
    <location>
        <begin position="1"/>
        <end position="20"/>
    </location>
</feature>
<name>A0A1G7MK69_CHIFI</name>
<dbReference type="OrthoDB" id="672984at2"/>
<evidence type="ECO:0000256" key="1">
    <source>
        <dbReference type="SAM" id="SignalP"/>
    </source>
</evidence>
<reference evidence="2 3" key="1">
    <citation type="submission" date="2016-10" db="EMBL/GenBank/DDBJ databases">
        <authorList>
            <person name="de Groot N.N."/>
        </authorList>
    </citation>
    <scope>NUCLEOTIDE SEQUENCE [LARGE SCALE GENOMIC DNA]</scope>
    <source>
        <strain evidence="2 3">DSM 527</strain>
    </source>
</reference>
<evidence type="ECO:0008006" key="4">
    <source>
        <dbReference type="Google" id="ProtNLM"/>
    </source>
</evidence>
<keyword evidence="1" id="KW-0732">Signal</keyword>
<dbReference type="Proteomes" id="UP000199045">
    <property type="component" value="Unassembled WGS sequence"/>
</dbReference>
<gene>
    <name evidence="2" type="ORF">SAMN04488121_102468</name>
</gene>
<evidence type="ECO:0000313" key="2">
    <source>
        <dbReference type="EMBL" id="SDF62111.1"/>
    </source>
</evidence>
<dbReference type="RefSeq" id="WP_089830854.1">
    <property type="nucleotide sequence ID" value="NZ_FNBN01000002.1"/>
</dbReference>
<proteinExistence type="predicted"/>
<organism evidence="2 3">
    <name type="scientific">Chitinophaga filiformis</name>
    <name type="common">Myxococcus filiformis</name>
    <name type="synonym">Flexibacter filiformis</name>
    <dbReference type="NCBI Taxonomy" id="104663"/>
    <lineage>
        <taxon>Bacteria</taxon>
        <taxon>Pseudomonadati</taxon>
        <taxon>Bacteroidota</taxon>
        <taxon>Chitinophagia</taxon>
        <taxon>Chitinophagales</taxon>
        <taxon>Chitinophagaceae</taxon>
        <taxon>Chitinophaga</taxon>
    </lineage>
</organism>
<dbReference type="EMBL" id="FNBN01000002">
    <property type="protein sequence ID" value="SDF62111.1"/>
    <property type="molecule type" value="Genomic_DNA"/>
</dbReference>
<sequence>MKKIKMLFLVTSILCNVTFAQTRIDTNQTLSFDLLDPNGKFPSDFTIKKNVRLRYFIDNINRNVYAISTNYEAKSLFAEKPPIFGMISDIDLTKITAAVSNSAGLTGDALSTLTEQSNDAEKLVLKKYANTQERVSALIDAFVAKNTNLKKLNALYQSLTSMLQDGQSKFKTLYNEKLNATYAVLSTSFNYVSSSTDEAALLAALRKASSDLFVDITKDYNDLIRKYGDYKNQLAVVEVLGAAKIKMLTEYKAKKKKSESTEKEEKEIKGITEELSFEKSVSEVLSELVGDIKLSYAKVSEMEQKGFTENLTLVYRRINQANWQYISPSIKGQKDEIVVKLSIEPKEGSIHSPNYAQFNGEYTGDVYGFKVNFSTGLFVLIGKDLFNRFYRIDTIAGELENNIIVENDRKQTVQPAVGALMHFYNKRPGMFSWGGNFGFSVSDETRLNYHGGLSFLFGQEQRIIANIGVTLTRVEEINSAYKVGQHVSRSSGISTVPVEKFYKAGGFFAITYNLSN</sequence>
<protein>
    <recommendedName>
        <fullName evidence="4">Outer membrane protein beta-barrel domain-containing protein</fullName>
    </recommendedName>
</protein>